<dbReference type="PROSITE" id="PS51084">
    <property type="entry name" value="HIT_2"/>
    <property type="match status" value="1"/>
</dbReference>
<evidence type="ECO:0000256" key="2">
    <source>
        <dbReference type="PIRSR" id="PIRSR601310-3"/>
    </source>
</evidence>
<evidence type="ECO:0000259" key="4">
    <source>
        <dbReference type="PROSITE" id="PS51084"/>
    </source>
</evidence>
<reference evidence="5 6" key="1">
    <citation type="submission" date="2020-07" db="EMBL/GenBank/DDBJ databases">
        <title>Sequencing the genomes of 1000 actinobacteria strains.</title>
        <authorList>
            <person name="Klenk H.-P."/>
        </authorList>
    </citation>
    <scope>NUCLEOTIDE SEQUENCE [LARGE SCALE GENOMIC DNA]</scope>
    <source>
        <strain evidence="5 6">DSM 15475</strain>
    </source>
</reference>
<feature type="domain" description="HIT" evidence="4">
    <location>
        <begin position="15"/>
        <end position="132"/>
    </location>
</feature>
<gene>
    <name evidence="5" type="ORF">HNR09_000892</name>
</gene>
<evidence type="ECO:0000256" key="1">
    <source>
        <dbReference type="PIRSR" id="PIRSR601310-1"/>
    </source>
</evidence>
<evidence type="ECO:0000313" key="5">
    <source>
        <dbReference type="EMBL" id="NYJ77481.1"/>
    </source>
</evidence>
<feature type="active site" description="Tele-AMP-histidine intermediate" evidence="1">
    <location>
        <position position="119"/>
    </location>
</feature>
<dbReference type="GO" id="GO:0009117">
    <property type="term" value="P:nucleotide metabolic process"/>
    <property type="evidence" value="ECO:0007669"/>
    <property type="project" value="TreeGrafter"/>
</dbReference>
<dbReference type="Gene3D" id="3.30.428.10">
    <property type="entry name" value="HIT-like"/>
    <property type="match status" value="1"/>
</dbReference>
<accession>A0A7Z0K8B6</accession>
<feature type="short sequence motif" description="Histidine triad motif" evidence="2 3">
    <location>
        <begin position="117"/>
        <end position="121"/>
    </location>
</feature>
<dbReference type="Proteomes" id="UP000535437">
    <property type="component" value="Unassembled WGS sequence"/>
</dbReference>
<evidence type="ECO:0000256" key="3">
    <source>
        <dbReference type="PROSITE-ProRule" id="PRU00464"/>
    </source>
</evidence>
<dbReference type="SUPFAM" id="SSF54197">
    <property type="entry name" value="HIT-like"/>
    <property type="match status" value="1"/>
</dbReference>
<keyword evidence="6" id="KW-1185">Reference proteome</keyword>
<dbReference type="PANTHER" id="PTHR46648">
    <property type="entry name" value="HIT FAMILY PROTEIN 1"/>
    <property type="match status" value="1"/>
</dbReference>
<dbReference type="EMBL" id="JACCFY010000001">
    <property type="protein sequence ID" value="NYJ77481.1"/>
    <property type="molecule type" value="Genomic_DNA"/>
</dbReference>
<dbReference type="AlphaFoldDB" id="A0A7Z0K8B6"/>
<dbReference type="GO" id="GO:0003824">
    <property type="term" value="F:catalytic activity"/>
    <property type="evidence" value="ECO:0007669"/>
    <property type="project" value="InterPro"/>
</dbReference>
<proteinExistence type="predicted"/>
<sequence length="164" mass="18672">MPLWTSHAPEGYPCPFCDLARGDVSDPYNRCELTDLVFQDEELMVFMACDGFGPHEGHAMISPIAHREALYDLDDHLLARIGIMSRDVALAMKLAWKPEGTSVRQHNEPAGNQHVWHYHLHVFPRYSDDMLYRQVRHPVAVQTRATKARQLAAALSEVLAAKRR</sequence>
<dbReference type="InterPro" id="IPR001310">
    <property type="entry name" value="Histidine_triad_HIT"/>
</dbReference>
<name>A0A7Z0K8B6_9MICC</name>
<dbReference type="RefSeq" id="WP_179540960.1">
    <property type="nucleotide sequence ID" value="NZ_BAAALL010000004.1"/>
</dbReference>
<evidence type="ECO:0000313" key="6">
    <source>
        <dbReference type="Proteomes" id="UP000535437"/>
    </source>
</evidence>
<dbReference type="InterPro" id="IPR036265">
    <property type="entry name" value="HIT-like_sf"/>
</dbReference>
<organism evidence="5 6">
    <name type="scientific">Nesterenkonia xinjiangensis</name>
    <dbReference type="NCBI Taxonomy" id="225327"/>
    <lineage>
        <taxon>Bacteria</taxon>
        <taxon>Bacillati</taxon>
        <taxon>Actinomycetota</taxon>
        <taxon>Actinomycetes</taxon>
        <taxon>Micrococcales</taxon>
        <taxon>Micrococcaceae</taxon>
        <taxon>Nesterenkonia</taxon>
    </lineage>
</organism>
<dbReference type="PANTHER" id="PTHR46648:SF1">
    <property type="entry name" value="ADENOSINE 5'-MONOPHOSPHORAMIDASE HNT1"/>
    <property type="match status" value="1"/>
</dbReference>
<dbReference type="Pfam" id="PF01230">
    <property type="entry name" value="HIT"/>
    <property type="match status" value="1"/>
</dbReference>
<comment type="caution">
    <text evidence="5">The sequence shown here is derived from an EMBL/GenBank/DDBJ whole genome shotgun (WGS) entry which is preliminary data.</text>
</comment>
<protein>
    <submittedName>
        <fullName evidence="5">Histidine triad (HIT) family protein</fullName>
    </submittedName>
</protein>
<dbReference type="InterPro" id="IPR011146">
    <property type="entry name" value="HIT-like"/>
</dbReference>